<dbReference type="Proteomes" id="UP001497382">
    <property type="component" value="Unassembled WGS sequence"/>
</dbReference>
<accession>A0AAV1ZV03</accession>
<gene>
    <name evidence="1" type="ORF">LARSCL_LOCUS8191</name>
</gene>
<comment type="caution">
    <text evidence="1">The sequence shown here is derived from an EMBL/GenBank/DDBJ whole genome shotgun (WGS) entry which is preliminary data.</text>
</comment>
<organism evidence="1 2">
    <name type="scientific">Larinioides sclopetarius</name>
    <dbReference type="NCBI Taxonomy" id="280406"/>
    <lineage>
        <taxon>Eukaryota</taxon>
        <taxon>Metazoa</taxon>
        <taxon>Ecdysozoa</taxon>
        <taxon>Arthropoda</taxon>
        <taxon>Chelicerata</taxon>
        <taxon>Arachnida</taxon>
        <taxon>Araneae</taxon>
        <taxon>Araneomorphae</taxon>
        <taxon>Entelegynae</taxon>
        <taxon>Araneoidea</taxon>
        <taxon>Araneidae</taxon>
        <taxon>Larinioides</taxon>
    </lineage>
</organism>
<reference evidence="1 2" key="1">
    <citation type="submission" date="2024-04" db="EMBL/GenBank/DDBJ databases">
        <authorList>
            <person name="Rising A."/>
            <person name="Reimegard J."/>
            <person name="Sonavane S."/>
            <person name="Akerstrom W."/>
            <person name="Nylinder S."/>
            <person name="Hedman E."/>
            <person name="Kallberg Y."/>
        </authorList>
    </citation>
    <scope>NUCLEOTIDE SEQUENCE [LARGE SCALE GENOMIC DNA]</scope>
</reference>
<dbReference type="EMBL" id="CAXIEN010000086">
    <property type="protein sequence ID" value="CAL1275629.1"/>
    <property type="molecule type" value="Genomic_DNA"/>
</dbReference>
<evidence type="ECO:0000313" key="1">
    <source>
        <dbReference type="EMBL" id="CAL1275629.1"/>
    </source>
</evidence>
<sequence length="194" mass="21615">MHAGEKRTPVLIIFFWRNSSVVAPGQLVGSKATASLSLSDTIYNNPRAIEALPVSRYGLDCYHAVSPKNMNSQAAMTINRTLWLLLGAEQNMTPLKQLQSLVLIRLLASVGPTPGKKVRRWRYLSLPFTTSSELEMSKMDRGSLSHPSHSEWSAVTAFGRMPRHPPPFFPLLDIEFTFVSPLGCAPRVSWDRHG</sequence>
<evidence type="ECO:0000313" key="2">
    <source>
        <dbReference type="Proteomes" id="UP001497382"/>
    </source>
</evidence>
<name>A0AAV1ZV03_9ARAC</name>
<protein>
    <submittedName>
        <fullName evidence="1">Uncharacterized protein</fullName>
    </submittedName>
</protein>
<keyword evidence="2" id="KW-1185">Reference proteome</keyword>
<proteinExistence type="predicted"/>
<dbReference type="AlphaFoldDB" id="A0AAV1ZV03"/>